<dbReference type="Pfam" id="PF00356">
    <property type="entry name" value="LacI"/>
    <property type="match status" value="1"/>
</dbReference>
<dbReference type="Pfam" id="PF13377">
    <property type="entry name" value="Peripla_BP_3"/>
    <property type="match status" value="1"/>
</dbReference>
<gene>
    <name evidence="5" type="ordered locus">MTES_2076</name>
</gene>
<dbReference type="EMBL" id="AP012052">
    <property type="protein sequence ID" value="BAJ75040.1"/>
    <property type="molecule type" value="Genomic_DNA"/>
</dbReference>
<dbReference type="AlphaFoldDB" id="E8NDZ5"/>
<evidence type="ECO:0000313" key="5">
    <source>
        <dbReference type="EMBL" id="BAJ75040.1"/>
    </source>
</evidence>
<dbReference type="InterPro" id="IPR028082">
    <property type="entry name" value="Peripla_BP_I"/>
</dbReference>
<dbReference type="GO" id="GO:0000976">
    <property type="term" value="F:transcription cis-regulatory region binding"/>
    <property type="evidence" value="ECO:0007669"/>
    <property type="project" value="TreeGrafter"/>
</dbReference>
<dbReference type="PANTHER" id="PTHR30146:SF109">
    <property type="entry name" value="HTH-TYPE TRANSCRIPTIONAL REGULATOR GALS"/>
    <property type="match status" value="1"/>
</dbReference>
<dbReference type="InterPro" id="IPR000843">
    <property type="entry name" value="HTH_LacI"/>
</dbReference>
<dbReference type="HOGENOM" id="CLU_037628_6_1_11"/>
<dbReference type="PROSITE" id="PS00356">
    <property type="entry name" value="HTH_LACI_1"/>
    <property type="match status" value="1"/>
</dbReference>
<proteinExistence type="predicted"/>
<dbReference type="SUPFAM" id="SSF47413">
    <property type="entry name" value="lambda repressor-like DNA-binding domains"/>
    <property type="match status" value="1"/>
</dbReference>
<keyword evidence="3" id="KW-0804">Transcription</keyword>
<reference key="2">
    <citation type="submission" date="2011-02" db="EMBL/GenBank/DDBJ databases">
        <title>Genome sequence of Microbacterium testaceum StLB037.</title>
        <authorList>
            <person name="Morohoshi T."/>
            <person name="Wang W.Z."/>
            <person name="Someya N."/>
            <person name="Ikeda T."/>
        </authorList>
    </citation>
    <scope>NUCLEOTIDE SEQUENCE</scope>
    <source>
        <strain>StLB037</strain>
    </source>
</reference>
<feature type="domain" description="HTH lacI-type" evidence="4">
    <location>
        <begin position="15"/>
        <end position="69"/>
    </location>
</feature>
<name>E8NDZ5_MICTS</name>
<dbReference type="OrthoDB" id="252678at2"/>
<keyword evidence="2" id="KW-0238">DNA-binding</keyword>
<evidence type="ECO:0000256" key="2">
    <source>
        <dbReference type="ARBA" id="ARBA00023125"/>
    </source>
</evidence>
<dbReference type="InterPro" id="IPR046335">
    <property type="entry name" value="LacI/GalR-like_sensor"/>
</dbReference>
<keyword evidence="1" id="KW-0805">Transcription regulation</keyword>
<dbReference type="CDD" id="cd01392">
    <property type="entry name" value="HTH_LacI"/>
    <property type="match status" value="1"/>
</dbReference>
<dbReference type="STRING" id="979556.MTES_2076"/>
<dbReference type="RefSeq" id="WP_013585165.1">
    <property type="nucleotide sequence ID" value="NC_015125.1"/>
</dbReference>
<evidence type="ECO:0000256" key="1">
    <source>
        <dbReference type="ARBA" id="ARBA00023015"/>
    </source>
</evidence>
<dbReference type="Gene3D" id="3.40.50.2300">
    <property type="match status" value="2"/>
</dbReference>
<dbReference type="KEGG" id="mts:MTES_2076"/>
<dbReference type="PROSITE" id="PS50932">
    <property type="entry name" value="HTH_LACI_2"/>
    <property type="match status" value="1"/>
</dbReference>
<accession>E8NDZ5</accession>
<dbReference type="SUPFAM" id="SSF53822">
    <property type="entry name" value="Periplasmic binding protein-like I"/>
    <property type="match status" value="1"/>
</dbReference>
<dbReference type="Proteomes" id="UP000008975">
    <property type="component" value="Chromosome"/>
</dbReference>
<evidence type="ECO:0000313" key="6">
    <source>
        <dbReference type="Proteomes" id="UP000008975"/>
    </source>
</evidence>
<protein>
    <submittedName>
        <fullName evidence="5">Transcriptional regulator</fullName>
    </submittedName>
</protein>
<evidence type="ECO:0000259" key="4">
    <source>
        <dbReference type="PROSITE" id="PS50932"/>
    </source>
</evidence>
<reference evidence="5 6" key="1">
    <citation type="journal article" date="2011" name="J. Bacteriol.">
        <title>Genome sequence of Microbacterium testaceum StLB037, an N-acylhomoserine lactone-degrading bacterium isolated from potato leaves.</title>
        <authorList>
            <person name="Morohoshi T."/>
            <person name="Wang W.-Z."/>
            <person name="Someya N."/>
            <person name="Ikeda T."/>
        </authorList>
    </citation>
    <scope>NUCLEOTIDE SEQUENCE [LARGE SCALE GENOMIC DNA]</scope>
    <source>
        <strain evidence="5 6">StLB037</strain>
    </source>
</reference>
<sequence>MSDALPPHRRGGSRPRIVDVARAAGVSAQTVSNVLNERPGFTPETRERVLAAVRSTGYIPDPAGRHLRTGRSRRVGFSMSRSDLDPRNPFTLAFLDAVLSTAAQLDQRVLVYTHDVHVEGAFRADAGRGETDGFVLANSAPGDPRVAILEELGIPYALMGRTLPAQAQAWVDIDNAAAIASAVDHVIAAGRSRIAYVGHDSDVPWIRERERGFVDALERHGLSLPAPWRLTGSVAQLRDRLDAVFAGAEIRPDALVTASDSLALLTVDVARRHGIAVGSELAVTGFDGGALATLARPHLTTVEIPVPAIADRVVRRLLGRIDGTDDAASGEIFATRLVVAESA</sequence>
<dbReference type="GO" id="GO:0003700">
    <property type="term" value="F:DNA-binding transcription factor activity"/>
    <property type="evidence" value="ECO:0007669"/>
    <property type="project" value="TreeGrafter"/>
</dbReference>
<dbReference type="Gene3D" id="1.10.260.40">
    <property type="entry name" value="lambda repressor-like DNA-binding domains"/>
    <property type="match status" value="1"/>
</dbReference>
<organism evidence="5 6">
    <name type="scientific">Microbacterium testaceum (strain StLB037)</name>
    <dbReference type="NCBI Taxonomy" id="979556"/>
    <lineage>
        <taxon>Bacteria</taxon>
        <taxon>Bacillati</taxon>
        <taxon>Actinomycetota</taxon>
        <taxon>Actinomycetes</taxon>
        <taxon>Micrococcales</taxon>
        <taxon>Microbacteriaceae</taxon>
        <taxon>Microbacterium</taxon>
    </lineage>
</organism>
<dbReference type="SMART" id="SM00354">
    <property type="entry name" value="HTH_LACI"/>
    <property type="match status" value="1"/>
</dbReference>
<dbReference type="PANTHER" id="PTHR30146">
    <property type="entry name" value="LACI-RELATED TRANSCRIPTIONAL REPRESSOR"/>
    <property type="match status" value="1"/>
</dbReference>
<dbReference type="InterPro" id="IPR010982">
    <property type="entry name" value="Lambda_DNA-bd_dom_sf"/>
</dbReference>
<evidence type="ECO:0000256" key="3">
    <source>
        <dbReference type="ARBA" id="ARBA00023163"/>
    </source>
</evidence>
<dbReference type="eggNOG" id="COG1609">
    <property type="taxonomic scope" value="Bacteria"/>
</dbReference>